<dbReference type="AlphaFoldDB" id="A0A1V8SUX5"/>
<dbReference type="Proteomes" id="UP000192596">
    <property type="component" value="Unassembled WGS sequence"/>
</dbReference>
<sequence length="835" mass="91824">MTTVETHALGEIIGSHFNPGIVVGAYFASFTGCLLTIELLHRRGTSLGSLRSWIETVECALAMGVVGIWCMHFIGNRAITLGDGQENMQLVYAPGFTTLSVFLPVIGLTAAFAAAEIRTAKPLHHWMALSVTGIIAGLSIVGMHYVGNLGVSNYMLSYGPQYLAAAFIIAEGDCLLVLVLFYTWRELWINSWWKRVLCAAFLAGGVSAMHFTASVGCTYRFKMYAVDGKQRDVQVLIAGILCATAAITFLAYLFATRSKAHHAKKRAQKVVLASAVFDADGRILVNTDGTLPTREITDKYNSISFTDDFNASHPVLHWLFRVSYNWNGVSDLVPRMQTHLLARRTPTEEESHPSSSSSSTVYDPSTYSDRSVVFRERFCVAASNLAASMHASLENVGILYDRIIETGTLSDDVAIRRITRTANKSTNELELGVRKVIMGKGQVLFLVREVDIEGTDRLLNSGYRFAHVANVGRAIAESLQIPVTVLESHCASLRTYVSDTEKLDKPGTWLSLFAPIAKAHGHGFDIAVNRHNQNQLPDAQLLAMPPQPWQHDMMLTLDGLKPQACLRMLEKRLQANEDDTPQYLRERRFASTVISTIQALGASVPAEWFHQSTFVAKQLQAHYSHIANGHAVPTILYAFAVMGDMHVAIDAYSDIARVPLSFFNMRQRCYSGSPDHQVLAQDIHTEFGPLLGRKIVNATPSTKAGRLHISSMTKQFHKQTTSERQASFGDTDTSSENNLVLHPEPTGKASFSPHESEVTDTSVTHDNIWGGILVNSETTVKTDSRNSFTVPPGGGQGFTTQHGLGPQVNVGKASQEETFVDELFATTRAKFSPQR</sequence>
<dbReference type="STRING" id="1507870.A0A1V8SUX5"/>
<keyword evidence="2" id="KW-0472">Membrane</keyword>
<evidence type="ECO:0000313" key="4">
    <source>
        <dbReference type="EMBL" id="OQO02841.1"/>
    </source>
</evidence>
<proteinExistence type="predicted"/>
<feature type="compositionally biased region" description="Polar residues" evidence="1">
    <location>
        <begin position="713"/>
        <end position="738"/>
    </location>
</feature>
<feature type="transmembrane region" description="Helical" evidence="2">
    <location>
        <begin position="95"/>
        <end position="114"/>
    </location>
</feature>
<feature type="region of interest" description="Disordered" evidence="1">
    <location>
        <begin position="713"/>
        <end position="761"/>
    </location>
</feature>
<gene>
    <name evidence="4" type="ORF">B0A48_11124</name>
</gene>
<feature type="transmembrane region" description="Helical" evidence="2">
    <location>
        <begin position="196"/>
        <end position="221"/>
    </location>
</feature>
<feature type="domain" description="MHYT" evidence="3">
    <location>
        <begin position="17"/>
        <end position="220"/>
    </location>
</feature>
<protein>
    <recommendedName>
        <fullName evidence="3">MHYT domain-containing protein</fullName>
    </recommendedName>
</protein>
<feature type="transmembrane region" description="Helical" evidence="2">
    <location>
        <begin position="162"/>
        <end position="184"/>
    </location>
</feature>
<evidence type="ECO:0000313" key="5">
    <source>
        <dbReference type="Proteomes" id="UP000192596"/>
    </source>
</evidence>
<accession>A0A1V8SUX5</accession>
<dbReference type="OrthoDB" id="264015at2759"/>
<feature type="transmembrane region" description="Helical" evidence="2">
    <location>
        <begin position="233"/>
        <end position="255"/>
    </location>
</feature>
<keyword evidence="2" id="KW-1133">Transmembrane helix</keyword>
<keyword evidence="5" id="KW-1185">Reference proteome</keyword>
<feature type="compositionally biased region" description="Low complexity" evidence="1">
    <location>
        <begin position="353"/>
        <end position="365"/>
    </location>
</feature>
<dbReference type="Pfam" id="PF03707">
    <property type="entry name" value="MHYT"/>
    <property type="match status" value="1"/>
</dbReference>
<dbReference type="PANTHER" id="PTHR35152">
    <property type="entry name" value="DOMAIN SIGNALLING PROTEIN, PUTATIVE (AFU_ORTHOLOGUE AFUA_5G11310)-RELATED"/>
    <property type="match status" value="1"/>
</dbReference>
<dbReference type="PROSITE" id="PS50924">
    <property type="entry name" value="MHYT"/>
    <property type="match status" value="1"/>
</dbReference>
<feature type="region of interest" description="Disordered" evidence="1">
    <location>
        <begin position="343"/>
        <end position="365"/>
    </location>
</feature>
<dbReference type="EMBL" id="NAJO01000026">
    <property type="protein sequence ID" value="OQO02841.1"/>
    <property type="molecule type" value="Genomic_DNA"/>
</dbReference>
<feature type="transmembrane region" description="Helical" evidence="2">
    <location>
        <begin position="126"/>
        <end position="147"/>
    </location>
</feature>
<evidence type="ECO:0000256" key="1">
    <source>
        <dbReference type="SAM" id="MobiDB-lite"/>
    </source>
</evidence>
<organism evidence="4 5">
    <name type="scientific">Cryoendolithus antarcticus</name>
    <dbReference type="NCBI Taxonomy" id="1507870"/>
    <lineage>
        <taxon>Eukaryota</taxon>
        <taxon>Fungi</taxon>
        <taxon>Dikarya</taxon>
        <taxon>Ascomycota</taxon>
        <taxon>Pezizomycotina</taxon>
        <taxon>Dothideomycetes</taxon>
        <taxon>Dothideomycetidae</taxon>
        <taxon>Cladosporiales</taxon>
        <taxon>Cladosporiaceae</taxon>
        <taxon>Cryoendolithus</taxon>
    </lineage>
</organism>
<feature type="transmembrane region" description="Helical" evidence="2">
    <location>
        <begin position="52"/>
        <end position="75"/>
    </location>
</feature>
<dbReference type="InParanoid" id="A0A1V8SUX5"/>
<comment type="caution">
    <text evidence="4">The sequence shown here is derived from an EMBL/GenBank/DDBJ whole genome shotgun (WGS) entry which is preliminary data.</text>
</comment>
<dbReference type="PANTHER" id="PTHR35152:SF1">
    <property type="entry name" value="DOMAIN SIGNALLING PROTEIN, PUTATIVE (AFU_ORTHOLOGUE AFUA_5G11310)-RELATED"/>
    <property type="match status" value="1"/>
</dbReference>
<evidence type="ECO:0000256" key="2">
    <source>
        <dbReference type="SAM" id="Phobius"/>
    </source>
</evidence>
<evidence type="ECO:0000259" key="3">
    <source>
        <dbReference type="PROSITE" id="PS50924"/>
    </source>
</evidence>
<reference evidence="5" key="1">
    <citation type="submission" date="2017-03" db="EMBL/GenBank/DDBJ databases">
        <title>Genomes of endolithic fungi from Antarctica.</title>
        <authorList>
            <person name="Coleine C."/>
            <person name="Masonjones S."/>
            <person name="Stajich J.E."/>
        </authorList>
    </citation>
    <scope>NUCLEOTIDE SEQUENCE [LARGE SCALE GENOMIC DNA]</scope>
    <source>
        <strain evidence="5">CCFEE 5527</strain>
    </source>
</reference>
<dbReference type="InterPro" id="IPR005330">
    <property type="entry name" value="MHYT_dom"/>
</dbReference>
<name>A0A1V8SUX5_9PEZI</name>
<feature type="transmembrane region" description="Helical" evidence="2">
    <location>
        <begin position="20"/>
        <end position="40"/>
    </location>
</feature>
<keyword evidence="2" id="KW-0812">Transmembrane</keyword>